<proteinExistence type="predicted"/>
<dbReference type="Pfam" id="PF05368">
    <property type="entry name" value="NmrA"/>
    <property type="match status" value="1"/>
</dbReference>
<protein>
    <submittedName>
        <fullName evidence="4">NmrA family NAD(P)-binding protein</fullName>
    </submittedName>
</protein>
<dbReference type="EMBL" id="JBHULU010000009">
    <property type="protein sequence ID" value="MFD2513373.1"/>
    <property type="molecule type" value="Genomic_DNA"/>
</dbReference>
<keyword evidence="5" id="KW-1185">Reference proteome</keyword>
<evidence type="ECO:0000313" key="4">
    <source>
        <dbReference type="EMBL" id="MFD2513373.1"/>
    </source>
</evidence>
<dbReference type="SUPFAM" id="SSF51735">
    <property type="entry name" value="NAD(P)-binding Rossmann-fold domains"/>
    <property type="match status" value="1"/>
</dbReference>
<reference evidence="5" key="1">
    <citation type="journal article" date="2019" name="Int. J. Syst. Evol. Microbiol.">
        <title>The Global Catalogue of Microorganisms (GCM) 10K type strain sequencing project: providing services to taxonomists for standard genome sequencing and annotation.</title>
        <authorList>
            <consortium name="The Broad Institute Genomics Platform"/>
            <consortium name="The Broad Institute Genome Sequencing Center for Infectious Disease"/>
            <person name="Wu L."/>
            <person name="Ma J."/>
        </authorList>
    </citation>
    <scope>NUCLEOTIDE SEQUENCE [LARGE SCALE GENOMIC DNA]</scope>
    <source>
        <strain evidence="5">KCTC 42498</strain>
    </source>
</reference>
<keyword evidence="1" id="KW-0521">NADP</keyword>
<dbReference type="InterPro" id="IPR008030">
    <property type="entry name" value="NmrA-like"/>
</dbReference>
<evidence type="ECO:0000259" key="3">
    <source>
        <dbReference type="Pfam" id="PF05368"/>
    </source>
</evidence>
<dbReference type="InterPro" id="IPR051609">
    <property type="entry name" value="NmrA/Isoflavone_reductase-like"/>
</dbReference>
<organism evidence="4 5">
    <name type="scientific">Pontibacter locisalis</name>
    <dbReference type="NCBI Taxonomy" id="1719035"/>
    <lineage>
        <taxon>Bacteria</taxon>
        <taxon>Pseudomonadati</taxon>
        <taxon>Bacteroidota</taxon>
        <taxon>Cytophagia</taxon>
        <taxon>Cytophagales</taxon>
        <taxon>Hymenobacteraceae</taxon>
        <taxon>Pontibacter</taxon>
    </lineage>
</organism>
<accession>A0ABW5IIZ6</accession>
<dbReference type="Proteomes" id="UP001597544">
    <property type="component" value="Unassembled WGS sequence"/>
</dbReference>
<evidence type="ECO:0000313" key="5">
    <source>
        <dbReference type="Proteomes" id="UP001597544"/>
    </source>
</evidence>
<feature type="domain" description="NmrA-like" evidence="3">
    <location>
        <begin position="12"/>
        <end position="247"/>
    </location>
</feature>
<keyword evidence="2" id="KW-0560">Oxidoreductase</keyword>
<sequence length="305" mass="33131">MMTQNNRATSGQVIVLAGATGDLGSRIAQSLLKRSANIRAIVRAGSSNDKVTALQKQGATIVEVDYGSASDLVKACHGASCVVSALSGLREVILDVQTKLLDAAVEAGVPRFIPSDFAIDFTKLPYGTNRNLDLRKEFHERLNKALIAPTSILNGMFSDLLTGQAPLVQFGLKKVIYWGDADQLLDFTTMDNTAEYTAAAALDPHTPRYLRIAGDVLNAYGLRDAASEATGKKFGLIRVGGLGVLDTMIKVTKFIIPGNDEVYPPWQGMQYMRNMLSGLPKLEPLDNDRYSSIQWTPVREVLANR</sequence>
<name>A0ABW5IIZ6_9BACT</name>
<evidence type="ECO:0000256" key="1">
    <source>
        <dbReference type="ARBA" id="ARBA00022857"/>
    </source>
</evidence>
<dbReference type="Gene3D" id="3.40.50.720">
    <property type="entry name" value="NAD(P)-binding Rossmann-like Domain"/>
    <property type="match status" value="1"/>
</dbReference>
<evidence type="ECO:0000256" key="2">
    <source>
        <dbReference type="ARBA" id="ARBA00023002"/>
    </source>
</evidence>
<gene>
    <name evidence="4" type="ORF">ACFSRY_05810</name>
</gene>
<dbReference type="InterPro" id="IPR036291">
    <property type="entry name" value="NAD(P)-bd_dom_sf"/>
</dbReference>
<dbReference type="PANTHER" id="PTHR47706:SF1">
    <property type="entry name" value="CIPA-LIKE, PUTATIVE (AFU_ORTHOLOGUE AFUA_1G12460)-RELATED"/>
    <property type="match status" value="1"/>
</dbReference>
<dbReference type="PANTHER" id="PTHR47706">
    <property type="entry name" value="NMRA-LIKE FAMILY PROTEIN"/>
    <property type="match status" value="1"/>
</dbReference>
<dbReference type="RefSeq" id="WP_377503982.1">
    <property type="nucleotide sequence ID" value="NZ_JBHULU010000009.1"/>
</dbReference>
<comment type="caution">
    <text evidence="4">The sequence shown here is derived from an EMBL/GenBank/DDBJ whole genome shotgun (WGS) entry which is preliminary data.</text>
</comment>